<evidence type="ECO:0000256" key="4">
    <source>
        <dbReference type="ARBA" id="ARBA00022519"/>
    </source>
</evidence>
<feature type="transmembrane region" description="Helical" evidence="10">
    <location>
        <begin position="94"/>
        <end position="115"/>
    </location>
</feature>
<feature type="transmembrane region" description="Helical" evidence="10">
    <location>
        <begin position="26"/>
        <end position="48"/>
    </location>
</feature>
<dbReference type="Pfam" id="PF07264">
    <property type="entry name" value="EI24"/>
    <property type="match status" value="1"/>
</dbReference>
<keyword evidence="8" id="KW-0764">Sulfate transport</keyword>
<dbReference type="RefSeq" id="WP_212227175.1">
    <property type="nucleotide sequence ID" value="NZ_JAGUCN010000006.1"/>
</dbReference>
<protein>
    <submittedName>
        <fullName evidence="11">EI24 domain-containing protein</fullName>
    </submittedName>
</protein>
<dbReference type="Proteomes" id="UP000721861">
    <property type="component" value="Unassembled WGS sequence"/>
</dbReference>
<evidence type="ECO:0000256" key="10">
    <source>
        <dbReference type="SAM" id="Phobius"/>
    </source>
</evidence>
<comment type="subcellular location">
    <subcellularLocation>
        <location evidence="1">Membrane</location>
        <topology evidence="1">Multi-pass membrane protein</topology>
    </subcellularLocation>
</comment>
<comment type="caution">
    <text evidence="11">The sequence shown here is derived from an EMBL/GenBank/DDBJ whole genome shotgun (WGS) entry which is preliminary data.</text>
</comment>
<dbReference type="InterPro" id="IPR050480">
    <property type="entry name" value="CysZ-like"/>
</dbReference>
<evidence type="ECO:0000256" key="8">
    <source>
        <dbReference type="ARBA" id="ARBA00023032"/>
    </source>
</evidence>
<keyword evidence="2" id="KW-0813">Transport</keyword>
<reference evidence="11 12" key="1">
    <citation type="journal article" date="2014" name="Int. J. Syst. Evol. Microbiol.">
        <title>Carboxylicivirga gen. nov. in the family Marinilabiliaceae with two novel species, Carboxylicivirga mesophila sp. nov. and Carboxylicivirga taeanensis sp. nov., and reclassification of Cytophaga fermentans as Saccharicrinis fermentans gen. nov., comb. nov.</title>
        <authorList>
            <person name="Yang S.H."/>
            <person name="Seo H.S."/>
            <person name="Woo J.H."/>
            <person name="Oh H.M."/>
            <person name="Jang H."/>
            <person name="Lee J.H."/>
            <person name="Kim S.J."/>
            <person name="Kwon K.K."/>
        </authorList>
    </citation>
    <scope>NUCLEOTIDE SEQUENCE [LARGE SCALE GENOMIC DNA]</scope>
    <source>
        <strain evidence="11 12">JCM 18290</strain>
    </source>
</reference>
<gene>
    <name evidence="11" type="ORF">KEM09_07185</name>
</gene>
<feature type="transmembrane region" description="Helical" evidence="10">
    <location>
        <begin position="214"/>
        <end position="232"/>
    </location>
</feature>
<dbReference type="EMBL" id="JAGUCN010000006">
    <property type="protein sequence ID" value="MBS2211178.1"/>
    <property type="molecule type" value="Genomic_DNA"/>
</dbReference>
<keyword evidence="5" id="KW-0028">Amino-acid biosynthesis</keyword>
<keyword evidence="12" id="KW-1185">Reference proteome</keyword>
<evidence type="ECO:0000313" key="12">
    <source>
        <dbReference type="Proteomes" id="UP000721861"/>
    </source>
</evidence>
<feature type="transmembrane region" description="Helical" evidence="10">
    <location>
        <begin position="175"/>
        <end position="194"/>
    </location>
</feature>
<keyword evidence="6 10" id="KW-0812">Transmembrane</keyword>
<keyword evidence="3" id="KW-1003">Cell membrane</keyword>
<evidence type="ECO:0000256" key="6">
    <source>
        <dbReference type="ARBA" id="ARBA00022692"/>
    </source>
</evidence>
<accession>A0ABS5K9G2</accession>
<sequence length="263" mass="29964">MNYRQGFQLGIRTYSQAMSFMFRNRLGWFFIFPVLFNILLFIAGFYSVSSLSDGMIHSLNEWMNIESWDFWGASAIVALIKGLIWIVLRLLFFIIYAYIGGYIILILLSPVFAYLSEKTEEAITGNKLPFDFIQFAKDILRGVLLAVRNLTVELLFTALLFILSFIPLVGYFTPVALFFVSAYFYGFSFLDYTFERRRLQIDVSVRLMRKNKGLAIGNGFVFSLVLLIPYIGVMVAGFVAIISVVAATLAAAEVVDKELELIR</sequence>
<dbReference type="PANTHER" id="PTHR37468">
    <property type="entry name" value="SULFATE TRANSPORTER CYSZ"/>
    <property type="match status" value="1"/>
</dbReference>
<evidence type="ECO:0000256" key="3">
    <source>
        <dbReference type="ARBA" id="ARBA00022475"/>
    </source>
</evidence>
<evidence type="ECO:0000256" key="9">
    <source>
        <dbReference type="ARBA" id="ARBA00023136"/>
    </source>
</evidence>
<evidence type="ECO:0000256" key="5">
    <source>
        <dbReference type="ARBA" id="ARBA00022605"/>
    </source>
</evidence>
<proteinExistence type="predicted"/>
<keyword evidence="9 10" id="KW-0472">Membrane</keyword>
<organism evidence="11 12">
    <name type="scientific">Carboxylicivirga mesophila</name>
    <dbReference type="NCBI Taxonomy" id="1166478"/>
    <lineage>
        <taxon>Bacteria</taxon>
        <taxon>Pseudomonadati</taxon>
        <taxon>Bacteroidota</taxon>
        <taxon>Bacteroidia</taxon>
        <taxon>Marinilabiliales</taxon>
        <taxon>Marinilabiliaceae</taxon>
        <taxon>Carboxylicivirga</taxon>
    </lineage>
</organism>
<dbReference type="PANTHER" id="PTHR37468:SF1">
    <property type="entry name" value="SULFATE TRANSPORTER CYSZ"/>
    <property type="match status" value="1"/>
</dbReference>
<evidence type="ECO:0000256" key="2">
    <source>
        <dbReference type="ARBA" id="ARBA00022448"/>
    </source>
</evidence>
<name>A0ABS5K9G2_9BACT</name>
<evidence type="ECO:0000313" key="11">
    <source>
        <dbReference type="EMBL" id="MBS2211178.1"/>
    </source>
</evidence>
<feature type="transmembrane region" description="Helical" evidence="10">
    <location>
        <begin position="68"/>
        <end position="88"/>
    </location>
</feature>
<keyword evidence="4" id="KW-0997">Cell inner membrane</keyword>
<dbReference type="InterPro" id="IPR059112">
    <property type="entry name" value="CysZ/EI24"/>
</dbReference>
<evidence type="ECO:0000256" key="7">
    <source>
        <dbReference type="ARBA" id="ARBA00022989"/>
    </source>
</evidence>
<evidence type="ECO:0000256" key="1">
    <source>
        <dbReference type="ARBA" id="ARBA00004141"/>
    </source>
</evidence>
<keyword evidence="7 10" id="KW-1133">Transmembrane helix</keyword>